<reference evidence="1 2" key="1">
    <citation type="journal article" date="2024" name="BMC Genomics">
        <title>De novo assembly and annotation of Popillia japonica's genome with initial clues to its potential as an invasive pest.</title>
        <authorList>
            <person name="Cucini C."/>
            <person name="Boschi S."/>
            <person name="Funari R."/>
            <person name="Cardaioli E."/>
            <person name="Iannotti N."/>
            <person name="Marturano G."/>
            <person name="Paoli F."/>
            <person name="Bruttini M."/>
            <person name="Carapelli A."/>
            <person name="Frati F."/>
            <person name="Nardi F."/>
        </authorList>
    </citation>
    <scope>NUCLEOTIDE SEQUENCE [LARGE SCALE GENOMIC DNA]</scope>
    <source>
        <strain evidence="1">DMR45628</strain>
    </source>
</reference>
<protein>
    <submittedName>
        <fullName evidence="1">Uncharacterized protein</fullName>
    </submittedName>
</protein>
<accession>A0AAW1LQZ7</accession>
<keyword evidence="2" id="KW-1185">Reference proteome</keyword>
<proteinExistence type="predicted"/>
<comment type="caution">
    <text evidence="1">The sequence shown here is derived from an EMBL/GenBank/DDBJ whole genome shotgun (WGS) entry which is preliminary data.</text>
</comment>
<sequence length="86" mass="9435">MNLEEEASLLAILNEDKEEEMQYARVVKYNKLDMMAQTALNAGHTARNMQALNCLDRSTATATAIIATALTKKLSCISFGMPANII</sequence>
<organism evidence="1 2">
    <name type="scientific">Popillia japonica</name>
    <name type="common">Japanese beetle</name>
    <dbReference type="NCBI Taxonomy" id="7064"/>
    <lineage>
        <taxon>Eukaryota</taxon>
        <taxon>Metazoa</taxon>
        <taxon>Ecdysozoa</taxon>
        <taxon>Arthropoda</taxon>
        <taxon>Hexapoda</taxon>
        <taxon>Insecta</taxon>
        <taxon>Pterygota</taxon>
        <taxon>Neoptera</taxon>
        <taxon>Endopterygota</taxon>
        <taxon>Coleoptera</taxon>
        <taxon>Polyphaga</taxon>
        <taxon>Scarabaeiformia</taxon>
        <taxon>Scarabaeidae</taxon>
        <taxon>Rutelinae</taxon>
        <taxon>Popillia</taxon>
    </lineage>
</organism>
<evidence type="ECO:0000313" key="2">
    <source>
        <dbReference type="Proteomes" id="UP001458880"/>
    </source>
</evidence>
<name>A0AAW1LQZ7_POPJA</name>
<dbReference type="EMBL" id="JASPKY010000113">
    <property type="protein sequence ID" value="KAK9736457.1"/>
    <property type="molecule type" value="Genomic_DNA"/>
</dbReference>
<gene>
    <name evidence="1" type="ORF">QE152_g12483</name>
</gene>
<evidence type="ECO:0000313" key="1">
    <source>
        <dbReference type="EMBL" id="KAK9736457.1"/>
    </source>
</evidence>
<dbReference type="Proteomes" id="UP001458880">
    <property type="component" value="Unassembled WGS sequence"/>
</dbReference>
<dbReference type="AlphaFoldDB" id="A0AAW1LQZ7"/>